<evidence type="ECO:0000313" key="3">
    <source>
        <dbReference type="EMBL" id="CAB4638753.1"/>
    </source>
</evidence>
<keyword evidence="1" id="KW-0472">Membrane</keyword>
<sequence length="115" mass="12216">MAGPRRDKSATESLLQISVGLEIALVFFGALALNGLRLYPGVVVLVGSLAAVAVLLVLYRVVAYPAGRIFGHVVQVALLATFFWDVVMGISALVMVGFWVFGAVRGPQLDRLASD</sequence>
<name>A0A6J6E212_9ZZZZ</name>
<keyword evidence="1" id="KW-1133">Transmembrane helix</keyword>
<feature type="transmembrane region" description="Helical" evidence="1">
    <location>
        <begin position="14"/>
        <end position="33"/>
    </location>
</feature>
<gene>
    <name evidence="2" type="ORF">UFOPK1684_00502</name>
    <name evidence="3" type="ORF">UFOPK2158_00386</name>
</gene>
<dbReference type="EMBL" id="CAEZTM010000016">
    <property type="protein sequence ID" value="CAB4567428.1"/>
    <property type="molecule type" value="Genomic_DNA"/>
</dbReference>
<evidence type="ECO:0000256" key="1">
    <source>
        <dbReference type="SAM" id="Phobius"/>
    </source>
</evidence>
<dbReference type="AlphaFoldDB" id="A0A6J6E212"/>
<accession>A0A6J6E212</accession>
<feature type="transmembrane region" description="Helical" evidence="1">
    <location>
        <begin position="39"/>
        <end position="61"/>
    </location>
</feature>
<feature type="transmembrane region" description="Helical" evidence="1">
    <location>
        <begin position="73"/>
        <end position="101"/>
    </location>
</feature>
<proteinExistence type="predicted"/>
<protein>
    <submittedName>
        <fullName evidence="2">Unannotated protein</fullName>
    </submittedName>
</protein>
<dbReference type="EMBL" id="CAEZVY010000027">
    <property type="protein sequence ID" value="CAB4638753.1"/>
    <property type="molecule type" value="Genomic_DNA"/>
</dbReference>
<evidence type="ECO:0000313" key="2">
    <source>
        <dbReference type="EMBL" id="CAB4567428.1"/>
    </source>
</evidence>
<organism evidence="2">
    <name type="scientific">freshwater metagenome</name>
    <dbReference type="NCBI Taxonomy" id="449393"/>
    <lineage>
        <taxon>unclassified sequences</taxon>
        <taxon>metagenomes</taxon>
        <taxon>ecological metagenomes</taxon>
    </lineage>
</organism>
<reference evidence="2" key="1">
    <citation type="submission" date="2020-05" db="EMBL/GenBank/DDBJ databases">
        <authorList>
            <person name="Chiriac C."/>
            <person name="Salcher M."/>
            <person name="Ghai R."/>
            <person name="Kavagutti S V."/>
        </authorList>
    </citation>
    <scope>NUCLEOTIDE SEQUENCE</scope>
</reference>
<keyword evidence="1" id="KW-0812">Transmembrane</keyword>